<keyword evidence="4" id="KW-1185">Reference proteome</keyword>
<feature type="coiled-coil region" evidence="2">
    <location>
        <begin position="39"/>
        <end position="66"/>
    </location>
</feature>
<dbReference type="NCBIfam" id="TIGR01730">
    <property type="entry name" value="RND_mfp"/>
    <property type="match status" value="1"/>
</dbReference>
<dbReference type="OrthoDB" id="10524at2"/>
<dbReference type="Gene3D" id="2.40.30.170">
    <property type="match status" value="1"/>
</dbReference>
<proteinExistence type="inferred from homology"/>
<dbReference type="PANTHER" id="PTHR30469">
    <property type="entry name" value="MULTIDRUG RESISTANCE PROTEIN MDTA"/>
    <property type="match status" value="1"/>
</dbReference>
<dbReference type="GO" id="GO:1990281">
    <property type="term" value="C:efflux pump complex"/>
    <property type="evidence" value="ECO:0007669"/>
    <property type="project" value="TreeGrafter"/>
</dbReference>
<reference evidence="3 4" key="1">
    <citation type="submission" date="2017-11" db="EMBL/GenBank/DDBJ databases">
        <title>Draft genome sequence of Mitsuaria sp. HWN-4.</title>
        <authorList>
            <person name="Gundlapally S.R."/>
        </authorList>
    </citation>
    <scope>NUCLEOTIDE SEQUENCE [LARGE SCALE GENOMIC DNA]</scope>
    <source>
        <strain evidence="3 4">HWN-4</strain>
    </source>
</reference>
<sequence length="307" mass="32707">MAWQEALIGSEANGLRLTEVKADVGDTVRRGQVLATFAADTVEAELAQRRAEVAQAEVALAEATANARRGRALQESGAMSTQQIQQYVAAERGAQARLEAARAVEAGQALRLRQTRLLAPDDGIVSARTATVGSVVPAGQELFRMIRGGRLEWRAEIAAADLARVRPGQRVRVMLVSGESLEGRVRVVAPAVDTSTRNGLVYVDLPRHPAARAGTYAQGEFELGDSTAMTLPRAAVQVRDGLHHVMRIGAGDRVAPVRVRVGRQVADLVEILDGLARTDRVVASGAAFLGDNDLVRVVEAAPHAPTR</sequence>
<evidence type="ECO:0000256" key="1">
    <source>
        <dbReference type="ARBA" id="ARBA00009477"/>
    </source>
</evidence>
<gene>
    <name evidence="3" type="ORF">CS062_22285</name>
</gene>
<accession>A0A2G9C3J4</accession>
<evidence type="ECO:0000313" key="4">
    <source>
        <dbReference type="Proteomes" id="UP000231501"/>
    </source>
</evidence>
<organism evidence="3 4">
    <name type="scientific">Roseateles chitinivorans</name>
    <dbReference type="NCBI Taxonomy" id="2917965"/>
    <lineage>
        <taxon>Bacteria</taxon>
        <taxon>Pseudomonadati</taxon>
        <taxon>Pseudomonadota</taxon>
        <taxon>Betaproteobacteria</taxon>
        <taxon>Burkholderiales</taxon>
        <taxon>Sphaerotilaceae</taxon>
        <taxon>Roseateles</taxon>
    </lineage>
</organism>
<dbReference type="Proteomes" id="UP000231501">
    <property type="component" value="Unassembled WGS sequence"/>
</dbReference>
<keyword evidence="2" id="KW-0175">Coiled coil</keyword>
<dbReference type="AlphaFoldDB" id="A0A2G9C3J4"/>
<dbReference type="Gene3D" id="2.40.420.20">
    <property type="match status" value="1"/>
</dbReference>
<protein>
    <submittedName>
        <fullName evidence="3">Efflux transporter periplasmic adaptor subunit</fullName>
    </submittedName>
</protein>
<dbReference type="EMBL" id="PEOG01000088">
    <property type="protein sequence ID" value="PIM50957.1"/>
    <property type="molecule type" value="Genomic_DNA"/>
</dbReference>
<dbReference type="SUPFAM" id="SSF111369">
    <property type="entry name" value="HlyD-like secretion proteins"/>
    <property type="match status" value="1"/>
</dbReference>
<dbReference type="GO" id="GO:0015562">
    <property type="term" value="F:efflux transmembrane transporter activity"/>
    <property type="evidence" value="ECO:0007669"/>
    <property type="project" value="TreeGrafter"/>
</dbReference>
<dbReference type="InterPro" id="IPR006143">
    <property type="entry name" value="RND_pump_MFP"/>
</dbReference>
<evidence type="ECO:0000313" key="3">
    <source>
        <dbReference type="EMBL" id="PIM50957.1"/>
    </source>
</evidence>
<name>A0A2G9C3J4_9BURK</name>
<comment type="caution">
    <text evidence="3">The sequence shown here is derived from an EMBL/GenBank/DDBJ whole genome shotgun (WGS) entry which is preliminary data.</text>
</comment>
<evidence type="ECO:0000256" key="2">
    <source>
        <dbReference type="SAM" id="Coils"/>
    </source>
</evidence>
<dbReference type="PANTHER" id="PTHR30469:SF15">
    <property type="entry name" value="HLYD FAMILY OF SECRETION PROTEINS"/>
    <property type="match status" value="1"/>
</dbReference>
<comment type="similarity">
    <text evidence="1">Belongs to the membrane fusion protein (MFP) (TC 8.A.1) family.</text>
</comment>
<dbReference type="Gene3D" id="1.10.287.470">
    <property type="entry name" value="Helix hairpin bin"/>
    <property type="match status" value="1"/>
</dbReference>
<dbReference type="Gene3D" id="2.40.50.100">
    <property type="match status" value="1"/>
</dbReference>